<gene>
    <name evidence="3" type="ORF">BDV28DRAFT_46083</name>
</gene>
<evidence type="ECO:0000256" key="1">
    <source>
        <dbReference type="ARBA" id="ARBA00022801"/>
    </source>
</evidence>
<protein>
    <submittedName>
        <fullName evidence="3">Alpha/Beta hydrolase protein</fullName>
    </submittedName>
</protein>
<dbReference type="Pfam" id="PF07859">
    <property type="entry name" value="Abhydrolase_3"/>
    <property type="match status" value="1"/>
</dbReference>
<organism evidence="3 4">
    <name type="scientific">Aspergillus coremiiformis</name>
    <dbReference type="NCBI Taxonomy" id="138285"/>
    <lineage>
        <taxon>Eukaryota</taxon>
        <taxon>Fungi</taxon>
        <taxon>Dikarya</taxon>
        <taxon>Ascomycota</taxon>
        <taxon>Pezizomycotina</taxon>
        <taxon>Eurotiomycetes</taxon>
        <taxon>Eurotiomycetidae</taxon>
        <taxon>Eurotiales</taxon>
        <taxon>Aspergillaceae</taxon>
        <taxon>Aspergillus</taxon>
        <taxon>Aspergillus subgen. Circumdati</taxon>
    </lineage>
</organism>
<dbReference type="SUPFAM" id="SSF53474">
    <property type="entry name" value="alpha/beta-Hydrolases"/>
    <property type="match status" value="1"/>
</dbReference>
<dbReference type="InterPro" id="IPR050300">
    <property type="entry name" value="GDXG_lipolytic_enzyme"/>
</dbReference>
<reference evidence="4" key="1">
    <citation type="submission" date="2019-04" db="EMBL/GenBank/DDBJ databases">
        <title>Friends and foes A comparative genomics studyof 23 Aspergillus species from section Flavi.</title>
        <authorList>
            <consortium name="DOE Joint Genome Institute"/>
            <person name="Kjaerbolling I."/>
            <person name="Vesth T."/>
            <person name="Frisvad J.C."/>
            <person name="Nybo J.L."/>
            <person name="Theobald S."/>
            <person name="Kildgaard S."/>
            <person name="Isbrandt T."/>
            <person name="Kuo A."/>
            <person name="Sato A."/>
            <person name="Lyhne E.K."/>
            <person name="Kogle M.E."/>
            <person name="Wiebenga A."/>
            <person name="Kun R.S."/>
            <person name="Lubbers R.J."/>
            <person name="Makela M.R."/>
            <person name="Barry K."/>
            <person name="Chovatia M."/>
            <person name="Clum A."/>
            <person name="Daum C."/>
            <person name="Haridas S."/>
            <person name="He G."/>
            <person name="LaButti K."/>
            <person name="Lipzen A."/>
            <person name="Mondo S."/>
            <person name="Riley R."/>
            <person name="Salamov A."/>
            <person name="Simmons B.A."/>
            <person name="Magnuson J.K."/>
            <person name="Henrissat B."/>
            <person name="Mortensen U.H."/>
            <person name="Larsen T.O."/>
            <person name="Devries R.P."/>
            <person name="Grigoriev I.V."/>
            <person name="Machida M."/>
            <person name="Baker S.E."/>
            <person name="Andersen M.R."/>
        </authorList>
    </citation>
    <scope>NUCLEOTIDE SEQUENCE [LARGE SCALE GENOMIC DNA]</scope>
    <source>
        <strain evidence="4">CBS 553.77</strain>
    </source>
</reference>
<keyword evidence="4" id="KW-1185">Reference proteome</keyword>
<dbReference type="InterPro" id="IPR013094">
    <property type="entry name" value="AB_hydrolase_3"/>
</dbReference>
<dbReference type="OrthoDB" id="19653at2759"/>
<dbReference type="EMBL" id="ML739244">
    <property type="protein sequence ID" value="KAE8350154.1"/>
    <property type="molecule type" value="Genomic_DNA"/>
</dbReference>
<evidence type="ECO:0000313" key="3">
    <source>
        <dbReference type="EMBL" id="KAE8350154.1"/>
    </source>
</evidence>
<sequence length="329" mass="36215">MAASIASHEKLVGFDLVQSNYKTIGDHNIRADFVIPQTGFTGKRPLIVRFHGGGLITGDSLSMEWFPRWLLDLAKKHNAVIASANYRFLPEATSLDIFEDIEDFWIWLHSSEVAELLSSCVSPTKLDLSRIITAGESAGGLLSVCLALAHPDEIRAATTSYPTLDMASEHFSTANPTPLTDLPISESLIDETIAQLKPGAIRSSALLPDRFDLMVAVLQYGRLAQLYERGIENSPRRDIRYPLEKLDQPNAKIPCGGIAIIQGLQDDIVPAEGNEKFVQKAREIMKGKPGADKIILTVRDGTHGFDGETCLDEGWVQEHLKVAVEAWLE</sequence>
<dbReference type="AlphaFoldDB" id="A0A5N6YXI5"/>
<dbReference type="GO" id="GO:0016787">
    <property type="term" value="F:hydrolase activity"/>
    <property type="evidence" value="ECO:0007669"/>
    <property type="project" value="UniProtKB-KW"/>
</dbReference>
<dbReference type="PANTHER" id="PTHR48081:SF3">
    <property type="entry name" value="ALPHA_BETA HYDROLASE FOLD-3 DOMAIN-CONTAINING PROTEIN"/>
    <property type="match status" value="1"/>
</dbReference>
<name>A0A5N6YXI5_9EURO</name>
<dbReference type="PANTHER" id="PTHR48081">
    <property type="entry name" value="AB HYDROLASE SUPERFAMILY PROTEIN C4A8.06C"/>
    <property type="match status" value="1"/>
</dbReference>
<evidence type="ECO:0000313" key="4">
    <source>
        <dbReference type="Proteomes" id="UP000327118"/>
    </source>
</evidence>
<dbReference type="Proteomes" id="UP000327118">
    <property type="component" value="Unassembled WGS sequence"/>
</dbReference>
<accession>A0A5N6YXI5</accession>
<evidence type="ECO:0000259" key="2">
    <source>
        <dbReference type="Pfam" id="PF07859"/>
    </source>
</evidence>
<proteinExistence type="predicted"/>
<keyword evidence="1 3" id="KW-0378">Hydrolase</keyword>
<dbReference type="Gene3D" id="3.40.50.1820">
    <property type="entry name" value="alpha/beta hydrolase"/>
    <property type="match status" value="1"/>
</dbReference>
<dbReference type="InterPro" id="IPR029058">
    <property type="entry name" value="AB_hydrolase_fold"/>
</dbReference>
<feature type="domain" description="Alpha/beta hydrolase fold-3" evidence="2">
    <location>
        <begin position="47"/>
        <end position="176"/>
    </location>
</feature>